<organism evidence="2 3">
    <name type="scientific">Mollisia scopiformis</name>
    <name type="common">Conifer needle endophyte fungus</name>
    <name type="synonym">Phialocephala scopiformis</name>
    <dbReference type="NCBI Taxonomy" id="149040"/>
    <lineage>
        <taxon>Eukaryota</taxon>
        <taxon>Fungi</taxon>
        <taxon>Dikarya</taxon>
        <taxon>Ascomycota</taxon>
        <taxon>Pezizomycotina</taxon>
        <taxon>Leotiomycetes</taxon>
        <taxon>Helotiales</taxon>
        <taxon>Mollisiaceae</taxon>
        <taxon>Mollisia</taxon>
    </lineage>
</organism>
<keyword evidence="3" id="KW-1185">Reference proteome</keyword>
<evidence type="ECO:0000313" key="3">
    <source>
        <dbReference type="Proteomes" id="UP000070700"/>
    </source>
</evidence>
<dbReference type="GeneID" id="28815944"/>
<dbReference type="AlphaFoldDB" id="A0A194WSP4"/>
<protein>
    <submittedName>
        <fullName evidence="2">Uncharacterized protein</fullName>
    </submittedName>
</protein>
<name>A0A194WSP4_MOLSC</name>
<dbReference type="InParanoid" id="A0A194WSP4"/>
<evidence type="ECO:0000256" key="1">
    <source>
        <dbReference type="SAM" id="MobiDB-lite"/>
    </source>
</evidence>
<dbReference type="KEGG" id="psco:LY89DRAFT_253214"/>
<feature type="region of interest" description="Disordered" evidence="1">
    <location>
        <begin position="24"/>
        <end position="45"/>
    </location>
</feature>
<dbReference type="Proteomes" id="UP000070700">
    <property type="component" value="Unassembled WGS sequence"/>
</dbReference>
<dbReference type="RefSeq" id="XP_018065321.1">
    <property type="nucleotide sequence ID" value="XM_018206218.1"/>
</dbReference>
<reference evidence="2 3" key="1">
    <citation type="submission" date="2015-10" db="EMBL/GenBank/DDBJ databases">
        <title>Full genome of DAOMC 229536 Phialocephala scopiformis, a fungal endophyte of spruce producing the potent anti-insectan compound rugulosin.</title>
        <authorList>
            <consortium name="DOE Joint Genome Institute"/>
            <person name="Walker A.K."/>
            <person name="Frasz S.L."/>
            <person name="Seifert K.A."/>
            <person name="Miller J.D."/>
            <person name="Mondo S.J."/>
            <person name="Labutti K."/>
            <person name="Lipzen A."/>
            <person name="Dockter R."/>
            <person name="Kennedy M."/>
            <person name="Grigoriev I.V."/>
            <person name="Spatafora J.W."/>
        </authorList>
    </citation>
    <scope>NUCLEOTIDE SEQUENCE [LARGE SCALE GENOMIC DNA]</scope>
    <source>
        <strain evidence="2 3">CBS 120377</strain>
    </source>
</reference>
<gene>
    <name evidence="2" type="ORF">LY89DRAFT_253214</name>
</gene>
<proteinExistence type="predicted"/>
<dbReference type="EMBL" id="KQ947428">
    <property type="protein sequence ID" value="KUJ10966.1"/>
    <property type="molecule type" value="Genomic_DNA"/>
</dbReference>
<feature type="compositionally biased region" description="Basic residues" evidence="1">
    <location>
        <begin position="32"/>
        <end position="45"/>
    </location>
</feature>
<accession>A0A194WSP4</accession>
<evidence type="ECO:0000313" key="2">
    <source>
        <dbReference type="EMBL" id="KUJ10966.1"/>
    </source>
</evidence>
<sequence>MLTWTHTRHILLIRCRRYLRLQRCGGSGSQDHHRKQKHTRTDRHRYHVKKRTTTDCDTSGKGKVNMRYDHPLRVLPTPPLPGVERVKAFLKCRRLRKCRVTCAELSNLELTDRGKRRKYCFPVSFAHETGIPGCKSGNNAEPCQQRVQGVTLRRKDATCLSLHIR</sequence>